<comment type="caution">
    <text evidence="1">The sequence shown here is derived from an EMBL/GenBank/DDBJ whole genome shotgun (WGS) entry which is preliminary data.</text>
</comment>
<dbReference type="EMBL" id="VSSS01000023">
    <property type="protein sequence ID" value="TYL95942.1"/>
    <property type="molecule type" value="Genomic_DNA"/>
</dbReference>
<keyword evidence="2" id="KW-1185">Reference proteome</keyword>
<gene>
    <name evidence="1" type="ORF">FXB40_13585</name>
</gene>
<dbReference type="AlphaFoldDB" id="A0A5D3KGK3"/>
<evidence type="ECO:0000313" key="2">
    <source>
        <dbReference type="Proteomes" id="UP000324758"/>
    </source>
</evidence>
<accession>A0A5D3KGK3</accession>
<sequence length="208" mass="23120">MYSALARRGRVPPALLHAAQTTPHAPVHWDPEFEGVDLSDYKFSIGSGKEEQIPHDTTDILPLTVAEAVSAWLVREAQRTKSAKGAAVRHGKAVSKALLSWVAFDLLQAHKKTPPGPWLRKLIFLQLGLTPPSPKDIARYVAREQAAHLIAENKHIRSATVAAQVKVDPSNVSRWRKSKQFQDLVKDYAGLLDKPRSRPKRLIKKPGK</sequence>
<name>A0A5D3KGK3_9BRAD</name>
<reference evidence="1 2" key="1">
    <citation type="submission" date="2019-08" db="EMBL/GenBank/DDBJ databases">
        <title>Bradyrhizobium hipponensis sp. nov., a rhizobium isolated from a Lupinus angustifolius root nodule in Tunisia.</title>
        <authorList>
            <person name="Off K."/>
            <person name="Rejili M."/>
            <person name="Mars M."/>
            <person name="Brachmann A."/>
            <person name="Marin M."/>
        </authorList>
    </citation>
    <scope>NUCLEOTIDE SEQUENCE [LARGE SCALE GENOMIC DNA]</scope>
    <source>
        <strain evidence="1 2">CTAW71</strain>
    </source>
</reference>
<dbReference type="Proteomes" id="UP000324758">
    <property type="component" value="Unassembled WGS sequence"/>
</dbReference>
<protein>
    <submittedName>
        <fullName evidence="1">Uncharacterized protein</fullName>
    </submittedName>
</protein>
<evidence type="ECO:0000313" key="1">
    <source>
        <dbReference type="EMBL" id="TYL95942.1"/>
    </source>
</evidence>
<organism evidence="1 2">
    <name type="scientific">Bradyrhizobium rifense</name>
    <dbReference type="NCBI Taxonomy" id="515499"/>
    <lineage>
        <taxon>Bacteria</taxon>
        <taxon>Pseudomonadati</taxon>
        <taxon>Pseudomonadota</taxon>
        <taxon>Alphaproteobacteria</taxon>
        <taxon>Hyphomicrobiales</taxon>
        <taxon>Nitrobacteraceae</taxon>
        <taxon>Bradyrhizobium</taxon>
    </lineage>
</organism>
<proteinExistence type="predicted"/>
<dbReference type="RefSeq" id="WP_148772694.1">
    <property type="nucleotide sequence ID" value="NZ_VSSS01000023.1"/>
</dbReference>